<evidence type="ECO:0000256" key="1">
    <source>
        <dbReference type="SAM" id="MobiDB-lite"/>
    </source>
</evidence>
<accession>A0A919IM15</accession>
<comment type="caution">
    <text evidence="2">The sequence shown here is derived from an EMBL/GenBank/DDBJ whole genome shotgun (WGS) entry which is preliminary data.</text>
</comment>
<name>A0A919IM15_9ACTN</name>
<sequence length="105" mass="11127">MSSIAPDNPVTVPWSSVSTVSGRAQLVQRGQGRVEVAGGSDRGLHQAVHRPVGSGSEEWGTGKEVGLPPSPSWCDSTACVHAGDELRLRSVKAGDHWERSQLTEL</sequence>
<dbReference type="Proteomes" id="UP000619479">
    <property type="component" value="Unassembled WGS sequence"/>
</dbReference>
<protein>
    <submittedName>
        <fullName evidence="2">Uncharacterized protein</fullName>
    </submittedName>
</protein>
<gene>
    <name evidence="2" type="ORF">Acy02nite_62500</name>
</gene>
<dbReference type="AlphaFoldDB" id="A0A919IM15"/>
<feature type="region of interest" description="Disordered" evidence="1">
    <location>
        <begin position="29"/>
        <end position="68"/>
    </location>
</feature>
<organism evidence="2 3">
    <name type="scientific">Actinoplanes cyaneus</name>
    <dbReference type="NCBI Taxonomy" id="52696"/>
    <lineage>
        <taxon>Bacteria</taxon>
        <taxon>Bacillati</taxon>
        <taxon>Actinomycetota</taxon>
        <taxon>Actinomycetes</taxon>
        <taxon>Micromonosporales</taxon>
        <taxon>Micromonosporaceae</taxon>
        <taxon>Actinoplanes</taxon>
    </lineage>
</organism>
<evidence type="ECO:0000313" key="3">
    <source>
        <dbReference type="Proteomes" id="UP000619479"/>
    </source>
</evidence>
<keyword evidence="3" id="KW-1185">Reference proteome</keyword>
<reference evidence="2" key="1">
    <citation type="submission" date="2021-01" db="EMBL/GenBank/DDBJ databases">
        <title>Whole genome shotgun sequence of Actinoplanes cyaneus NBRC 14990.</title>
        <authorList>
            <person name="Komaki H."/>
            <person name="Tamura T."/>
        </authorList>
    </citation>
    <scope>NUCLEOTIDE SEQUENCE</scope>
    <source>
        <strain evidence="2">NBRC 14990</strain>
    </source>
</reference>
<proteinExistence type="predicted"/>
<dbReference type="EMBL" id="BOMH01000046">
    <property type="protein sequence ID" value="GID68369.1"/>
    <property type="molecule type" value="Genomic_DNA"/>
</dbReference>
<evidence type="ECO:0000313" key="2">
    <source>
        <dbReference type="EMBL" id="GID68369.1"/>
    </source>
</evidence>